<organism evidence="4 5">
    <name type="scientific">Ponticaulis profundi</name>
    <dbReference type="NCBI Taxonomy" id="2665222"/>
    <lineage>
        <taxon>Bacteria</taxon>
        <taxon>Pseudomonadati</taxon>
        <taxon>Pseudomonadota</taxon>
        <taxon>Alphaproteobacteria</taxon>
        <taxon>Hyphomonadales</taxon>
        <taxon>Hyphomonadaceae</taxon>
        <taxon>Ponticaulis</taxon>
    </lineage>
</organism>
<keyword evidence="2 3" id="KW-0732">Signal</keyword>
<keyword evidence="5" id="KW-1185">Reference proteome</keyword>
<dbReference type="RefSeq" id="WP_377375057.1">
    <property type="nucleotide sequence ID" value="NZ_JBHSSW010000003.1"/>
</dbReference>
<name>A0ABW1S5X1_9PROT</name>
<comment type="similarity">
    <text evidence="1">Belongs to the MlaA family.</text>
</comment>
<dbReference type="PRINTS" id="PR01805">
    <property type="entry name" value="VACJLIPOPROT"/>
</dbReference>
<dbReference type="PROSITE" id="PS51257">
    <property type="entry name" value="PROKAR_LIPOPROTEIN"/>
    <property type="match status" value="1"/>
</dbReference>
<keyword evidence="4" id="KW-0449">Lipoprotein</keyword>
<dbReference type="EMBL" id="JBHSSW010000003">
    <property type="protein sequence ID" value="MFC6196946.1"/>
    <property type="molecule type" value="Genomic_DNA"/>
</dbReference>
<evidence type="ECO:0000256" key="1">
    <source>
        <dbReference type="ARBA" id="ARBA00010634"/>
    </source>
</evidence>
<evidence type="ECO:0000313" key="5">
    <source>
        <dbReference type="Proteomes" id="UP001596303"/>
    </source>
</evidence>
<gene>
    <name evidence="4" type="ORF">ACFQDM_02600</name>
</gene>
<proteinExistence type="inferred from homology"/>
<comment type="caution">
    <text evidence="4">The sequence shown here is derived from an EMBL/GenBank/DDBJ whole genome shotgun (WGS) entry which is preliminary data.</text>
</comment>
<dbReference type="Pfam" id="PF04333">
    <property type="entry name" value="MlaA"/>
    <property type="match status" value="1"/>
</dbReference>
<dbReference type="Proteomes" id="UP001596303">
    <property type="component" value="Unassembled WGS sequence"/>
</dbReference>
<feature type="chain" id="PRO_5047147114" evidence="3">
    <location>
        <begin position="20"/>
        <end position="245"/>
    </location>
</feature>
<reference evidence="5" key="1">
    <citation type="journal article" date="2019" name="Int. J. Syst. Evol. Microbiol.">
        <title>The Global Catalogue of Microorganisms (GCM) 10K type strain sequencing project: providing services to taxonomists for standard genome sequencing and annotation.</title>
        <authorList>
            <consortium name="The Broad Institute Genomics Platform"/>
            <consortium name="The Broad Institute Genome Sequencing Center for Infectious Disease"/>
            <person name="Wu L."/>
            <person name="Ma J."/>
        </authorList>
    </citation>
    <scope>NUCLEOTIDE SEQUENCE [LARGE SCALE GENOMIC DNA]</scope>
    <source>
        <strain evidence="5">CGMCC-1.15741</strain>
    </source>
</reference>
<evidence type="ECO:0000313" key="4">
    <source>
        <dbReference type="EMBL" id="MFC6196946.1"/>
    </source>
</evidence>
<sequence length="245" mass="26731">MKKLVAGLVALTATACATAPGTTSKNDPYEGFNRSMLEFNLALDDAVLEPVSKGYTAVTPEFGRDRVADFFRNLGEPVTFINNVLQGEGTRAGQSGFRFVINTTLGIAGLWDVARYNGLEQDKEDFGQTLAVWGVDSGPYLVMPILGSTNPRDLFGFGVDRAMNPTNFVRYSGDDDDDMAIRVGMGVLNGINSRSRAQGAIDSLKTQAEPYVALRSIYTQQRDAAIRNGETAPDEYDELPEFEDF</sequence>
<dbReference type="InterPro" id="IPR007428">
    <property type="entry name" value="MlaA"/>
</dbReference>
<feature type="signal peptide" evidence="3">
    <location>
        <begin position="1"/>
        <end position="19"/>
    </location>
</feature>
<accession>A0ABW1S5X1</accession>
<protein>
    <submittedName>
        <fullName evidence="4">VacJ family lipoprotein</fullName>
    </submittedName>
</protein>
<evidence type="ECO:0000256" key="3">
    <source>
        <dbReference type="SAM" id="SignalP"/>
    </source>
</evidence>
<dbReference type="PANTHER" id="PTHR30035:SF3">
    <property type="entry name" value="INTERMEMBRANE PHOSPHOLIPID TRANSPORT SYSTEM LIPOPROTEIN MLAA"/>
    <property type="match status" value="1"/>
</dbReference>
<evidence type="ECO:0000256" key="2">
    <source>
        <dbReference type="ARBA" id="ARBA00022729"/>
    </source>
</evidence>
<dbReference type="PANTHER" id="PTHR30035">
    <property type="entry name" value="LIPOPROTEIN VACJ-RELATED"/>
    <property type="match status" value="1"/>
</dbReference>